<proteinExistence type="predicted"/>
<reference evidence="1" key="2">
    <citation type="submission" date="2020-05" db="UniProtKB">
        <authorList>
            <consortium name="EnsemblMetazoa"/>
        </authorList>
    </citation>
    <scope>IDENTIFICATION</scope>
    <source>
        <strain evidence="1">WRAIR2</strain>
    </source>
</reference>
<organism evidence="1 2">
    <name type="scientific">Anopheles dirus</name>
    <dbReference type="NCBI Taxonomy" id="7168"/>
    <lineage>
        <taxon>Eukaryota</taxon>
        <taxon>Metazoa</taxon>
        <taxon>Ecdysozoa</taxon>
        <taxon>Arthropoda</taxon>
        <taxon>Hexapoda</taxon>
        <taxon>Insecta</taxon>
        <taxon>Pterygota</taxon>
        <taxon>Neoptera</taxon>
        <taxon>Endopterygota</taxon>
        <taxon>Diptera</taxon>
        <taxon>Nematocera</taxon>
        <taxon>Culicoidea</taxon>
        <taxon>Culicidae</taxon>
        <taxon>Anophelinae</taxon>
        <taxon>Anopheles</taxon>
    </lineage>
</organism>
<evidence type="ECO:0000313" key="1">
    <source>
        <dbReference type="EnsemblMetazoa" id="ADIR014430-PA"/>
    </source>
</evidence>
<sequence length="33" mass="3693">MVFSDKNGRTPAYCLRVCEPIVLCCAANAFPRF</sequence>
<keyword evidence="2" id="KW-1185">Reference proteome</keyword>
<dbReference type="EnsemblMetazoa" id="ADIR014430-RA">
    <property type="protein sequence ID" value="ADIR014430-PA"/>
    <property type="gene ID" value="ADIR014430"/>
</dbReference>
<dbReference type="VEuPathDB" id="VectorBase:ADIR014430"/>
<dbReference type="Proteomes" id="UP000075884">
    <property type="component" value="Unassembled WGS sequence"/>
</dbReference>
<accession>A0A182NX34</accession>
<name>A0A182NX34_9DIPT</name>
<protein>
    <submittedName>
        <fullName evidence="1">Uncharacterized protein</fullName>
    </submittedName>
</protein>
<dbReference type="AlphaFoldDB" id="A0A182NX34"/>
<reference evidence="2" key="1">
    <citation type="submission" date="2013-03" db="EMBL/GenBank/DDBJ databases">
        <title>The Genome Sequence of Anopheles dirus WRAIR2.</title>
        <authorList>
            <consortium name="The Broad Institute Genomics Platform"/>
            <person name="Neafsey D.E."/>
            <person name="Walton C."/>
            <person name="Walker B."/>
            <person name="Young S.K."/>
            <person name="Zeng Q."/>
            <person name="Gargeya S."/>
            <person name="Fitzgerald M."/>
            <person name="Haas B."/>
            <person name="Abouelleil A."/>
            <person name="Allen A.W."/>
            <person name="Alvarado L."/>
            <person name="Arachchi H.M."/>
            <person name="Berlin A.M."/>
            <person name="Chapman S.B."/>
            <person name="Gainer-Dewar J."/>
            <person name="Goldberg J."/>
            <person name="Griggs A."/>
            <person name="Gujja S."/>
            <person name="Hansen M."/>
            <person name="Howarth C."/>
            <person name="Imamovic A."/>
            <person name="Ireland A."/>
            <person name="Larimer J."/>
            <person name="McCowan C."/>
            <person name="Murphy C."/>
            <person name="Pearson M."/>
            <person name="Poon T.W."/>
            <person name="Priest M."/>
            <person name="Roberts A."/>
            <person name="Saif S."/>
            <person name="Shea T."/>
            <person name="Sisk P."/>
            <person name="Sykes S."/>
            <person name="Wortman J."/>
            <person name="Nusbaum C."/>
            <person name="Birren B."/>
        </authorList>
    </citation>
    <scope>NUCLEOTIDE SEQUENCE [LARGE SCALE GENOMIC DNA]</scope>
    <source>
        <strain evidence="2">WRAIR2</strain>
    </source>
</reference>
<evidence type="ECO:0000313" key="2">
    <source>
        <dbReference type="Proteomes" id="UP000075884"/>
    </source>
</evidence>